<evidence type="ECO:0000256" key="2">
    <source>
        <dbReference type="ARBA" id="ARBA00008441"/>
    </source>
</evidence>
<dbReference type="PANTHER" id="PTHR38102:SF1">
    <property type="entry name" value="PERIPLASMIC CHAPERONE SPY"/>
    <property type="match status" value="1"/>
</dbReference>
<feature type="compositionally biased region" description="Basic and acidic residues" evidence="5">
    <location>
        <begin position="139"/>
        <end position="165"/>
    </location>
</feature>
<dbReference type="PANTHER" id="PTHR38102">
    <property type="entry name" value="PERIPLASMIC CHAPERONE SPY"/>
    <property type="match status" value="1"/>
</dbReference>
<dbReference type="RefSeq" id="WP_260748535.1">
    <property type="nucleotide sequence ID" value="NZ_CP092109.1"/>
</dbReference>
<organism evidence="7 8">
    <name type="scientific">Geoalkalibacter halelectricus</name>
    <dbReference type="NCBI Taxonomy" id="2847045"/>
    <lineage>
        <taxon>Bacteria</taxon>
        <taxon>Pseudomonadati</taxon>
        <taxon>Thermodesulfobacteriota</taxon>
        <taxon>Desulfuromonadia</taxon>
        <taxon>Desulfuromonadales</taxon>
        <taxon>Geoalkalibacteraceae</taxon>
        <taxon>Geoalkalibacter</taxon>
    </lineage>
</organism>
<dbReference type="CDD" id="cd09916">
    <property type="entry name" value="CpxP_like"/>
    <property type="match status" value="1"/>
</dbReference>
<evidence type="ECO:0000313" key="7">
    <source>
        <dbReference type="EMBL" id="UWZ80178.1"/>
    </source>
</evidence>
<dbReference type="EMBL" id="CP092109">
    <property type="protein sequence ID" value="UWZ80178.1"/>
    <property type="molecule type" value="Genomic_DNA"/>
</dbReference>
<proteinExistence type="inferred from homology"/>
<evidence type="ECO:0000256" key="3">
    <source>
        <dbReference type="ARBA" id="ARBA00022729"/>
    </source>
</evidence>
<keyword evidence="4" id="KW-0574">Periplasm</keyword>
<comment type="similarity">
    <text evidence="2">Belongs to the CpxP/Spy family.</text>
</comment>
<keyword evidence="3 6" id="KW-0732">Signal</keyword>
<evidence type="ECO:0000256" key="5">
    <source>
        <dbReference type="SAM" id="MobiDB-lite"/>
    </source>
</evidence>
<feature type="region of interest" description="Disordered" evidence="5">
    <location>
        <begin position="27"/>
        <end position="46"/>
    </location>
</feature>
<dbReference type="Gene3D" id="1.20.120.1490">
    <property type="match status" value="1"/>
</dbReference>
<evidence type="ECO:0000313" key="8">
    <source>
        <dbReference type="Proteomes" id="UP001060414"/>
    </source>
</evidence>
<feature type="region of interest" description="Disordered" evidence="5">
    <location>
        <begin position="134"/>
        <end position="165"/>
    </location>
</feature>
<dbReference type="InterPro" id="IPR012899">
    <property type="entry name" value="LTXXQ"/>
</dbReference>
<comment type="subcellular location">
    <subcellularLocation>
        <location evidence="1">Periplasm</location>
    </subcellularLocation>
</comment>
<evidence type="ECO:0000256" key="6">
    <source>
        <dbReference type="SAM" id="SignalP"/>
    </source>
</evidence>
<evidence type="ECO:0000256" key="1">
    <source>
        <dbReference type="ARBA" id="ARBA00004418"/>
    </source>
</evidence>
<name>A0ABY5ZM86_9BACT</name>
<protein>
    <submittedName>
        <fullName evidence="7">Spy/CpxP family protein refolding chaperone</fullName>
    </submittedName>
</protein>
<evidence type="ECO:0000256" key="4">
    <source>
        <dbReference type="ARBA" id="ARBA00022764"/>
    </source>
</evidence>
<feature type="signal peptide" evidence="6">
    <location>
        <begin position="1"/>
        <end position="22"/>
    </location>
</feature>
<gene>
    <name evidence="7" type="ORF">L9S41_01985</name>
</gene>
<feature type="chain" id="PRO_5045818522" evidence="6">
    <location>
        <begin position="23"/>
        <end position="165"/>
    </location>
</feature>
<reference evidence="7" key="1">
    <citation type="journal article" date="2022" name="Environ. Microbiol.">
        <title>Geoalkalibacter halelectricus SAP #1 sp. nov. possessing extracellular electron transfer and mineral#reducing capabilities from a haloalkaline environment.</title>
        <authorList>
            <person name="Yadav S."/>
            <person name="Singh R."/>
            <person name="Sundharam S.S."/>
            <person name="Chaudhary S."/>
            <person name="Krishnamurthi S."/>
            <person name="Patil S.A."/>
        </authorList>
    </citation>
    <scope>NUCLEOTIDE SEQUENCE</scope>
    <source>
        <strain evidence="7">SAP-1</strain>
    </source>
</reference>
<keyword evidence="8" id="KW-1185">Reference proteome</keyword>
<dbReference type="PIRSF" id="PIRSF034445">
    <property type="entry name" value="CpxP_Spy"/>
    <property type="match status" value="1"/>
</dbReference>
<dbReference type="Proteomes" id="UP001060414">
    <property type="component" value="Chromosome"/>
</dbReference>
<dbReference type="Pfam" id="PF07813">
    <property type="entry name" value="LTXXQ"/>
    <property type="match status" value="1"/>
</dbReference>
<feature type="compositionally biased region" description="Basic and acidic residues" evidence="5">
    <location>
        <begin position="31"/>
        <end position="46"/>
    </location>
</feature>
<accession>A0ABY5ZM86</accession>
<sequence length="165" mass="18539">MKKPILLIALLSLSLAGGQALSAVSAEAASDTERPGYERGERRDHPQARHLQRLAEELQLSAEQREQIGVLIDEHRTRTAAHRQTLGEGRAQLHQMVRAQTFDEAGVRGLAAERNAAKTELWVERARMKHQIHGLLTPEQRELAEEKIHNRKTRGGEGRQGKGRR</sequence>
<dbReference type="InterPro" id="IPR052211">
    <property type="entry name" value="Cpx_auxiliary_protein"/>
</dbReference>